<accession>A0A9D2MHK3</accession>
<dbReference type="InterPro" id="IPR000524">
    <property type="entry name" value="Tscrpt_reg_HTH_GntR"/>
</dbReference>
<dbReference type="PROSITE" id="PS50949">
    <property type="entry name" value="HTH_GNTR"/>
    <property type="match status" value="1"/>
</dbReference>
<protein>
    <submittedName>
        <fullName evidence="5">GntR family transcriptional regulator</fullName>
    </submittedName>
</protein>
<keyword evidence="3" id="KW-0804">Transcription</keyword>
<dbReference type="Gene3D" id="1.10.10.10">
    <property type="entry name" value="Winged helix-like DNA-binding domain superfamily/Winged helix DNA-binding domain"/>
    <property type="match status" value="1"/>
</dbReference>
<organism evidence="5 6">
    <name type="scientific">Candidatus Eubacterium faecale</name>
    <dbReference type="NCBI Taxonomy" id="2838568"/>
    <lineage>
        <taxon>Bacteria</taxon>
        <taxon>Bacillati</taxon>
        <taxon>Bacillota</taxon>
        <taxon>Clostridia</taxon>
        <taxon>Eubacteriales</taxon>
        <taxon>Eubacteriaceae</taxon>
        <taxon>Eubacterium</taxon>
    </lineage>
</organism>
<evidence type="ECO:0000313" key="5">
    <source>
        <dbReference type="EMBL" id="HJB74901.1"/>
    </source>
</evidence>
<feature type="domain" description="HTH gntR-type" evidence="4">
    <location>
        <begin position="10"/>
        <end position="78"/>
    </location>
</feature>
<keyword evidence="2" id="KW-0238">DNA-binding</keyword>
<keyword evidence="1" id="KW-0805">Transcription regulation</keyword>
<sequence length="120" mass="13404">MFSLDSRSREPIYVQLEKEIVKYINLGVYEADSPLPSVRALATELSINPNTVSKAYKNLEQHGVIYTSPGKGVFVNKTDLSVIHRETEKILTSALEDAKNAGMDKNEVIHIVNSVWEGRS</sequence>
<dbReference type="CDD" id="cd07377">
    <property type="entry name" value="WHTH_GntR"/>
    <property type="match status" value="1"/>
</dbReference>
<reference evidence="5" key="1">
    <citation type="journal article" date="2021" name="PeerJ">
        <title>Extensive microbial diversity within the chicken gut microbiome revealed by metagenomics and culture.</title>
        <authorList>
            <person name="Gilroy R."/>
            <person name="Ravi A."/>
            <person name="Getino M."/>
            <person name="Pursley I."/>
            <person name="Horton D.L."/>
            <person name="Alikhan N.F."/>
            <person name="Baker D."/>
            <person name="Gharbi K."/>
            <person name="Hall N."/>
            <person name="Watson M."/>
            <person name="Adriaenssens E.M."/>
            <person name="Foster-Nyarko E."/>
            <person name="Jarju S."/>
            <person name="Secka A."/>
            <person name="Antonio M."/>
            <person name="Oren A."/>
            <person name="Chaudhuri R.R."/>
            <person name="La Ragione R."/>
            <person name="Hildebrand F."/>
            <person name="Pallen M.J."/>
        </authorList>
    </citation>
    <scope>NUCLEOTIDE SEQUENCE</scope>
    <source>
        <strain evidence="5">CHK188-16595</strain>
    </source>
</reference>
<evidence type="ECO:0000259" key="4">
    <source>
        <dbReference type="PROSITE" id="PS50949"/>
    </source>
</evidence>
<proteinExistence type="predicted"/>
<evidence type="ECO:0000313" key="6">
    <source>
        <dbReference type="Proteomes" id="UP000823877"/>
    </source>
</evidence>
<dbReference type="InterPro" id="IPR036388">
    <property type="entry name" value="WH-like_DNA-bd_sf"/>
</dbReference>
<dbReference type="SMART" id="SM00345">
    <property type="entry name" value="HTH_GNTR"/>
    <property type="match status" value="1"/>
</dbReference>
<name>A0A9D2MHK3_9FIRM</name>
<dbReference type="InterPro" id="IPR036390">
    <property type="entry name" value="WH_DNA-bd_sf"/>
</dbReference>
<gene>
    <name evidence="5" type="ORF">IAA37_04410</name>
</gene>
<dbReference type="GO" id="GO:0003677">
    <property type="term" value="F:DNA binding"/>
    <property type="evidence" value="ECO:0007669"/>
    <property type="project" value="UniProtKB-KW"/>
</dbReference>
<evidence type="ECO:0000256" key="3">
    <source>
        <dbReference type="ARBA" id="ARBA00023163"/>
    </source>
</evidence>
<dbReference type="Pfam" id="PF00392">
    <property type="entry name" value="GntR"/>
    <property type="match status" value="1"/>
</dbReference>
<evidence type="ECO:0000256" key="1">
    <source>
        <dbReference type="ARBA" id="ARBA00023015"/>
    </source>
</evidence>
<dbReference type="EMBL" id="DWXN01000010">
    <property type="protein sequence ID" value="HJB74901.1"/>
    <property type="molecule type" value="Genomic_DNA"/>
</dbReference>
<evidence type="ECO:0000256" key="2">
    <source>
        <dbReference type="ARBA" id="ARBA00023125"/>
    </source>
</evidence>
<dbReference type="Proteomes" id="UP000823877">
    <property type="component" value="Unassembled WGS sequence"/>
</dbReference>
<dbReference type="SUPFAM" id="SSF46785">
    <property type="entry name" value="Winged helix' DNA-binding domain"/>
    <property type="match status" value="1"/>
</dbReference>
<dbReference type="AlphaFoldDB" id="A0A9D2MHK3"/>
<reference evidence="5" key="2">
    <citation type="submission" date="2021-04" db="EMBL/GenBank/DDBJ databases">
        <authorList>
            <person name="Gilroy R."/>
        </authorList>
    </citation>
    <scope>NUCLEOTIDE SEQUENCE</scope>
    <source>
        <strain evidence="5">CHK188-16595</strain>
    </source>
</reference>
<comment type="caution">
    <text evidence="5">The sequence shown here is derived from an EMBL/GenBank/DDBJ whole genome shotgun (WGS) entry which is preliminary data.</text>
</comment>
<dbReference type="PANTHER" id="PTHR38445:SF9">
    <property type="entry name" value="HTH-TYPE TRANSCRIPTIONAL REPRESSOR YTRA"/>
    <property type="match status" value="1"/>
</dbReference>
<dbReference type="PANTHER" id="PTHR38445">
    <property type="entry name" value="HTH-TYPE TRANSCRIPTIONAL REPRESSOR YTRA"/>
    <property type="match status" value="1"/>
</dbReference>
<dbReference type="GO" id="GO:0003700">
    <property type="term" value="F:DNA-binding transcription factor activity"/>
    <property type="evidence" value="ECO:0007669"/>
    <property type="project" value="InterPro"/>
</dbReference>